<dbReference type="InterPro" id="IPR014942">
    <property type="entry name" value="AbiEii"/>
</dbReference>
<dbReference type="AlphaFoldDB" id="A0A7K1SF53"/>
<dbReference type="RefSeq" id="WP_157587158.1">
    <property type="nucleotide sequence ID" value="NZ_WPIN01000007.1"/>
</dbReference>
<comment type="caution">
    <text evidence="1">The sequence shown here is derived from an EMBL/GenBank/DDBJ whole genome shotgun (WGS) entry which is preliminary data.</text>
</comment>
<accession>A0A7K1SF53</accession>
<dbReference type="Proteomes" id="UP000436006">
    <property type="component" value="Unassembled WGS sequence"/>
</dbReference>
<dbReference type="GO" id="GO:0016740">
    <property type="term" value="F:transferase activity"/>
    <property type="evidence" value="ECO:0007669"/>
    <property type="project" value="UniProtKB-KW"/>
</dbReference>
<name>A0A7K1SF53_9BACT</name>
<keyword evidence="1" id="KW-0808">Transferase</keyword>
<organism evidence="1 2">
    <name type="scientific">Spirosoma arboris</name>
    <dbReference type="NCBI Taxonomy" id="2682092"/>
    <lineage>
        <taxon>Bacteria</taxon>
        <taxon>Pseudomonadati</taxon>
        <taxon>Bacteroidota</taxon>
        <taxon>Cytophagia</taxon>
        <taxon>Cytophagales</taxon>
        <taxon>Cytophagaceae</taxon>
        <taxon>Spirosoma</taxon>
    </lineage>
</organism>
<proteinExistence type="predicted"/>
<evidence type="ECO:0000313" key="2">
    <source>
        <dbReference type="Proteomes" id="UP000436006"/>
    </source>
</evidence>
<gene>
    <name evidence="1" type="ORF">GO755_20550</name>
</gene>
<evidence type="ECO:0000313" key="1">
    <source>
        <dbReference type="EMBL" id="MVM32447.1"/>
    </source>
</evidence>
<protein>
    <submittedName>
        <fullName evidence="1">Nucleotidyl transferase AbiEii/AbiGii toxin family protein</fullName>
    </submittedName>
</protein>
<reference evidence="1 2" key="1">
    <citation type="submission" date="2019-12" db="EMBL/GenBank/DDBJ databases">
        <title>Spirosoma sp. HMF4905 genome sequencing and assembly.</title>
        <authorList>
            <person name="Kang H."/>
            <person name="Cha I."/>
            <person name="Kim H."/>
            <person name="Joh K."/>
        </authorList>
    </citation>
    <scope>NUCLEOTIDE SEQUENCE [LARGE SCALE GENOMIC DNA]</scope>
    <source>
        <strain evidence="1 2">HMF4905</strain>
    </source>
</reference>
<keyword evidence="2" id="KW-1185">Reference proteome</keyword>
<dbReference type="Pfam" id="PF08843">
    <property type="entry name" value="AbiEii"/>
    <property type="match status" value="1"/>
</dbReference>
<dbReference type="Gene3D" id="3.10.450.620">
    <property type="entry name" value="JHP933, nucleotidyltransferase-like core domain"/>
    <property type="match status" value="1"/>
</dbReference>
<sequence>MKLHENPELFADAVTITAQQMNLPEIYIEKDYWVTLALQRIFTGPLAECTVFKGGTALSKCFSFINRFSEDIDLVLLKDPSLSANQLKERLKCISNAVSEFLPEMDVTGITNKKGMIRKTAHSYSRLFTGEFGQVRDMIIVESSWLGSSEPVTTGHVSSFIYQMMQASGQNELAVAYNLLPFEVALLAPTRTLCEKIMSLVRFSYTDRPIVDLRNKIRHVYDLHQLLQQTDLSVFFDSEAFDAMLHKVGRDDEISFRNNKDWLYHHPAQALLFADLDRVWPELRSTYHGSFKNLVFGQLPVDEGVFQTLKRIEKRLLLMNWTF</sequence>
<dbReference type="EMBL" id="WPIN01000007">
    <property type="protein sequence ID" value="MVM32447.1"/>
    <property type="molecule type" value="Genomic_DNA"/>
</dbReference>